<gene>
    <name evidence="1" type="ORF">FCALED_LOCUS1021</name>
</gene>
<reference evidence="1" key="1">
    <citation type="submission" date="2021-06" db="EMBL/GenBank/DDBJ databases">
        <authorList>
            <person name="Kallberg Y."/>
            <person name="Tangrot J."/>
            <person name="Rosling A."/>
        </authorList>
    </citation>
    <scope>NUCLEOTIDE SEQUENCE</scope>
    <source>
        <strain evidence="1">UK204</strain>
    </source>
</reference>
<dbReference type="GO" id="GO:0005694">
    <property type="term" value="C:chromosome"/>
    <property type="evidence" value="ECO:0007669"/>
    <property type="project" value="InterPro"/>
</dbReference>
<proteinExistence type="predicted"/>
<evidence type="ECO:0000313" key="2">
    <source>
        <dbReference type="Proteomes" id="UP000789570"/>
    </source>
</evidence>
<dbReference type="Proteomes" id="UP000789570">
    <property type="component" value="Unassembled WGS sequence"/>
</dbReference>
<dbReference type="GO" id="GO:0005524">
    <property type="term" value="F:ATP binding"/>
    <property type="evidence" value="ECO:0007669"/>
    <property type="project" value="InterPro"/>
</dbReference>
<sequence>MVDRLGKLGVIDDKYNVTISTSFPALNDIVGCTTFILWNKLPIMDMRPIQTPENVSRLFDLIRPKDDMFIPTFYSVLQNTLWQRLRVENSELFADITSEKIAKFAKKTIATLKCSGMNLMKILDLNELP</sequence>
<dbReference type="AlphaFoldDB" id="A0A9N8YPH8"/>
<keyword evidence="2" id="KW-1185">Reference proteome</keyword>
<accession>A0A9N8YPH8</accession>
<dbReference type="GO" id="GO:0051276">
    <property type="term" value="P:chromosome organization"/>
    <property type="evidence" value="ECO:0007669"/>
    <property type="project" value="InterPro"/>
</dbReference>
<comment type="caution">
    <text evidence="1">The sequence shown here is derived from an EMBL/GenBank/DDBJ whole genome shotgun (WGS) entry which is preliminary data.</text>
</comment>
<dbReference type="OrthoDB" id="5575062at2759"/>
<dbReference type="EMBL" id="CAJVPQ010000119">
    <property type="protein sequence ID" value="CAG8447766.1"/>
    <property type="molecule type" value="Genomic_DNA"/>
</dbReference>
<protein>
    <submittedName>
        <fullName evidence="1">8800_t:CDS:1</fullName>
    </submittedName>
</protein>
<organism evidence="1 2">
    <name type="scientific">Funneliformis caledonium</name>
    <dbReference type="NCBI Taxonomy" id="1117310"/>
    <lineage>
        <taxon>Eukaryota</taxon>
        <taxon>Fungi</taxon>
        <taxon>Fungi incertae sedis</taxon>
        <taxon>Mucoromycota</taxon>
        <taxon>Glomeromycotina</taxon>
        <taxon>Glomeromycetes</taxon>
        <taxon>Glomerales</taxon>
        <taxon>Glomeraceae</taxon>
        <taxon>Funneliformis</taxon>
    </lineage>
</organism>
<dbReference type="InterPro" id="IPR036277">
    <property type="entry name" value="SMC_hinge_sf"/>
</dbReference>
<dbReference type="SUPFAM" id="SSF75553">
    <property type="entry name" value="Smc hinge domain"/>
    <property type="match status" value="1"/>
</dbReference>
<name>A0A9N8YPH8_9GLOM</name>
<evidence type="ECO:0000313" key="1">
    <source>
        <dbReference type="EMBL" id="CAG8447766.1"/>
    </source>
</evidence>